<evidence type="ECO:0000313" key="4">
    <source>
        <dbReference type="EMBL" id="TCK03570.1"/>
    </source>
</evidence>
<dbReference type="InterPro" id="IPR036291">
    <property type="entry name" value="NAD(P)-bd_dom_sf"/>
</dbReference>
<accession>A0A4R1GA97</accession>
<dbReference type="EMBL" id="SMFU01000012">
    <property type="protein sequence ID" value="TCK03570.1"/>
    <property type="molecule type" value="Genomic_DNA"/>
</dbReference>
<evidence type="ECO:0000256" key="2">
    <source>
        <dbReference type="ARBA" id="ARBA00023002"/>
    </source>
</evidence>
<evidence type="ECO:0000256" key="1">
    <source>
        <dbReference type="ARBA" id="ARBA00006484"/>
    </source>
</evidence>
<evidence type="ECO:0000313" key="5">
    <source>
        <dbReference type="Proteomes" id="UP000294546"/>
    </source>
</evidence>
<dbReference type="RefSeq" id="WP_132296319.1">
    <property type="nucleotide sequence ID" value="NZ_SMFU01000012.1"/>
</dbReference>
<dbReference type="PANTHER" id="PTHR42760:SF133">
    <property type="entry name" value="3-OXOACYL-[ACYL-CARRIER-PROTEIN] REDUCTASE"/>
    <property type="match status" value="1"/>
</dbReference>
<dbReference type="Proteomes" id="UP000294546">
    <property type="component" value="Unassembled WGS sequence"/>
</dbReference>
<dbReference type="PRINTS" id="PR00080">
    <property type="entry name" value="SDRFAMILY"/>
</dbReference>
<dbReference type="InterPro" id="IPR057326">
    <property type="entry name" value="KR_dom"/>
</dbReference>
<dbReference type="FunFam" id="3.40.50.720:FF:000173">
    <property type="entry name" value="3-oxoacyl-[acyl-carrier protein] reductase"/>
    <property type="match status" value="1"/>
</dbReference>
<dbReference type="OrthoDB" id="6861885at2"/>
<dbReference type="Gene3D" id="3.40.50.720">
    <property type="entry name" value="NAD(P)-binding Rossmann-like Domain"/>
    <property type="match status" value="1"/>
</dbReference>
<sequence length="242" mass="25257">MNKLDNKVALIIGAASGIGQAIAKLYQSEGATLALADLNQDACASICTAEDSAYRVDVSSAESVQALVNAVVERHGRIDILVNSAGILNECPITEMSPDIFDQMIAVNLRGVFLACHYVAPLMVEQRSGRIINIASQLAHKGAIGMSHYSAAKAGILGMTKSMARELAPYNVLTNAIAPGPISTPLLGDVSSEWIGEKEAELPLGRFGKPEEVAPSALLLAASPDGDLYLGQALGPNSGDVM</sequence>
<dbReference type="AlphaFoldDB" id="A0A4R1GA97"/>
<dbReference type="InterPro" id="IPR002347">
    <property type="entry name" value="SDR_fam"/>
</dbReference>
<name>A0A4R1GA97_9GAMM</name>
<dbReference type="Pfam" id="PF13561">
    <property type="entry name" value="adh_short_C2"/>
    <property type="match status" value="1"/>
</dbReference>
<comment type="caution">
    <text evidence="4">The sequence shown here is derived from an EMBL/GenBank/DDBJ whole genome shotgun (WGS) entry which is preliminary data.</text>
</comment>
<feature type="domain" description="Ketoreductase" evidence="3">
    <location>
        <begin position="7"/>
        <end position="180"/>
    </location>
</feature>
<gene>
    <name evidence="4" type="ORF">CLV83_3841</name>
</gene>
<comment type="similarity">
    <text evidence="1">Belongs to the short-chain dehydrogenases/reductases (SDR) family.</text>
</comment>
<dbReference type="GO" id="GO:0016616">
    <property type="term" value="F:oxidoreductase activity, acting on the CH-OH group of donors, NAD or NADP as acceptor"/>
    <property type="evidence" value="ECO:0007669"/>
    <property type="project" value="TreeGrafter"/>
</dbReference>
<keyword evidence="2" id="KW-0560">Oxidoreductase</keyword>
<evidence type="ECO:0000259" key="3">
    <source>
        <dbReference type="SMART" id="SM00822"/>
    </source>
</evidence>
<dbReference type="PRINTS" id="PR00081">
    <property type="entry name" value="GDHRDH"/>
</dbReference>
<dbReference type="SMART" id="SM00822">
    <property type="entry name" value="PKS_KR"/>
    <property type="match status" value="1"/>
</dbReference>
<reference evidence="4 5" key="1">
    <citation type="submission" date="2019-03" db="EMBL/GenBank/DDBJ databases">
        <title>Genomic Encyclopedia of Archaeal and Bacterial Type Strains, Phase II (KMG-II): from individual species to whole genera.</title>
        <authorList>
            <person name="Goeker M."/>
        </authorList>
    </citation>
    <scope>NUCLEOTIDE SEQUENCE [LARGE SCALE GENOMIC DNA]</scope>
    <source>
        <strain evidence="4 5">DSM 27697</strain>
    </source>
</reference>
<proteinExistence type="inferred from homology"/>
<protein>
    <submittedName>
        <fullName evidence="4">3-oxoacyl-[acyl-carrier protein] reductase</fullName>
    </submittedName>
</protein>
<organism evidence="4 5">
    <name type="scientific">Marinobacterium mangrovicola</name>
    <dbReference type="NCBI Taxonomy" id="1476959"/>
    <lineage>
        <taxon>Bacteria</taxon>
        <taxon>Pseudomonadati</taxon>
        <taxon>Pseudomonadota</taxon>
        <taxon>Gammaproteobacteria</taxon>
        <taxon>Oceanospirillales</taxon>
        <taxon>Oceanospirillaceae</taxon>
        <taxon>Marinobacterium</taxon>
    </lineage>
</organism>
<dbReference type="InterPro" id="IPR020904">
    <property type="entry name" value="Sc_DH/Rdtase_CS"/>
</dbReference>
<keyword evidence="5" id="KW-1185">Reference proteome</keyword>
<dbReference type="SUPFAM" id="SSF51735">
    <property type="entry name" value="NAD(P)-binding Rossmann-fold domains"/>
    <property type="match status" value="1"/>
</dbReference>
<dbReference type="PANTHER" id="PTHR42760">
    <property type="entry name" value="SHORT-CHAIN DEHYDROGENASES/REDUCTASES FAMILY MEMBER"/>
    <property type="match status" value="1"/>
</dbReference>
<dbReference type="PROSITE" id="PS00061">
    <property type="entry name" value="ADH_SHORT"/>
    <property type="match status" value="1"/>
</dbReference>